<sequence length="167" mass="18706">MDVSYSSSQAQVIENMSTGAEDTSVERPRTPEPVQRSPPESSNDRNQQPSLQEILQMTSTTVNFISTITALFNEKGEQSLCFREELRRKILFTAMTAHAWATARVVHEHRVAGDTLQAGIQKLLKDEKNQGRSSHPVFRSTFDRIRAHLSEMFEAINNTVASLTGLS</sequence>
<protein>
    <submittedName>
        <fullName evidence="2">Uncharacterized protein</fullName>
    </submittedName>
</protein>
<organism evidence="2 3">
    <name type="scientific">Suillus fuscotomentosus</name>
    <dbReference type="NCBI Taxonomy" id="1912939"/>
    <lineage>
        <taxon>Eukaryota</taxon>
        <taxon>Fungi</taxon>
        <taxon>Dikarya</taxon>
        <taxon>Basidiomycota</taxon>
        <taxon>Agaricomycotina</taxon>
        <taxon>Agaricomycetes</taxon>
        <taxon>Agaricomycetidae</taxon>
        <taxon>Boletales</taxon>
        <taxon>Suillineae</taxon>
        <taxon>Suillaceae</taxon>
        <taxon>Suillus</taxon>
    </lineage>
</organism>
<comment type="caution">
    <text evidence="2">The sequence shown here is derived from an EMBL/GenBank/DDBJ whole genome shotgun (WGS) entry which is preliminary data.</text>
</comment>
<feature type="region of interest" description="Disordered" evidence="1">
    <location>
        <begin position="1"/>
        <end position="47"/>
    </location>
</feature>
<feature type="compositionally biased region" description="Polar residues" evidence="1">
    <location>
        <begin position="38"/>
        <end position="47"/>
    </location>
</feature>
<keyword evidence="3" id="KW-1185">Reference proteome</keyword>
<accession>A0AAD4E9Q1</accession>
<dbReference type="Proteomes" id="UP001195769">
    <property type="component" value="Unassembled WGS sequence"/>
</dbReference>
<name>A0AAD4E9Q1_9AGAM</name>
<feature type="compositionally biased region" description="Polar residues" evidence="1">
    <location>
        <begin position="1"/>
        <end position="21"/>
    </location>
</feature>
<evidence type="ECO:0000313" key="3">
    <source>
        <dbReference type="Proteomes" id="UP001195769"/>
    </source>
</evidence>
<dbReference type="AlphaFoldDB" id="A0AAD4E9Q1"/>
<gene>
    <name evidence="2" type="ORF">F5891DRAFT_978866</name>
</gene>
<proteinExistence type="predicted"/>
<dbReference type="GeneID" id="64671114"/>
<dbReference type="EMBL" id="JABBWK010000018">
    <property type="protein sequence ID" value="KAG1902150.1"/>
    <property type="molecule type" value="Genomic_DNA"/>
</dbReference>
<evidence type="ECO:0000313" key="2">
    <source>
        <dbReference type="EMBL" id="KAG1902150.1"/>
    </source>
</evidence>
<evidence type="ECO:0000256" key="1">
    <source>
        <dbReference type="SAM" id="MobiDB-lite"/>
    </source>
</evidence>
<reference evidence="2" key="1">
    <citation type="journal article" date="2020" name="New Phytol.">
        <title>Comparative genomics reveals dynamic genome evolution in host specialist ectomycorrhizal fungi.</title>
        <authorList>
            <person name="Lofgren L.A."/>
            <person name="Nguyen N.H."/>
            <person name="Vilgalys R."/>
            <person name="Ruytinx J."/>
            <person name="Liao H.L."/>
            <person name="Branco S."/>
            <person name="Kuo A."/>
            <person name="LaButti K."/>
            <person name="Lipzen A."/>
            <person name="Andreopoulos W."/>
            <person name="Pangilinan J."/>
            <person name="Riley R."/>
            <person name="Hundley H."/>
            <person name="Na H."/>
            <person name="Barry K."/>
            <person name="Grigoriev I.V."/>
            <person name="Stajich J.E."/>
            <person name="Kennedy P.G."/>
        </authorList>
    </citation>
    <scope>NUCLEOTIDE SEQUENCE</scope>
    <source>
        <strain evidence="2">FC203</strain>
    </source>
</reference>
<dbReference type="RefSeq" id="XP_041227725.1">
    <property type="nucleotide sequence ID" value="XM_041376816.1"/>
</dbReference>